<dbReference type="EC" id="3.6.4.3" evidence="3"/>
<evidence type="ECO:0000313" key="3">
    <source>
        <dbReference type="EMBL" id="KHN07499.1"/>
    </source>
</evidence>
<feature type="repeat" description="PPR" evidence="2">
    <location>
        <begin position="134"/>
        <end position="168"/>
    </location>
</feature>
<feature type="repeat" description="PPR" evidence="2">
    <location>
        <begin position="171"/>
        <end position="201"/>
    </location>
</feature>
<keyword evidence="3" id="KW-0378">Hydrolase</keyword>
<gene>
    <name evidence="3" type="ORF">glysoja_034980</name>
</gene>
<proteinExistence type="predicted"/>
<dbReference type="AlphaFoldDB" id="A0A0B2PIE8"/>
<dbReference type="Pfam" id="PF12854">
    <property type="entry name" value="PPR_1"/>
    <property type="match status" value="1"/>
</dbReference>
<dbReference type="NCBIfam" id="TIGR00756">
    <property type="entry name" value="PPR"/>
    <property type="match status" value="7"/>
</dbReference>
<feature type="repeat" description="PPR" evidence="2">
    <location>
        <begin position="99"/>
        <end position="133"/>
    </location>
</feature>
<dbReference type="InterPro" id="IPR011990">
    <property type="entry name" value="TPR-like_helical_dom_sf"/>
</dbReference>
<keyword evidence="1" id="KW-0677">Repeat</keyword>
<dbReference type="InterPro" id="IPR002885">
    <property type="entry name" value="PPR_rpt"/>
</dbReference>
<accession>A0A0B2PIE8</accession>
<dbReference type="Gene3D" id="1.25.40.10">
    <property type="entry name" value="Tetratricopeptide repeat domain"/>
    <property type="match status" value="3"/>
</dbReference>
<feature type="repeat" description="PPR" evidence="2">
    <location>
        <begin position="62"/>
        <end position="98"/>
    </location>
</feature>
<dbReference type="EMBL" id="KN667003">
    <property type="protein sequence ID" value="KHN07499.1"/>
    <property type="molecule type" value="Genomic_DNA"/>
</dbReference>
<dbReference type="PANTHER" id="PTHR45613:SF391">
    <property type="entry name" value="OS07G0621100 PROTEIN"/>
    <property type="match status" value="1"/>
</dbReference>
<protein>
    <submittedName>
        <fullName evidence="3">Pentatricopeptide repeat-containing protein</fullName>
        <ecNumber evidence="3">3.4.24.-</ecNumber>
        <ecNumber evidence="3">3.6.4.3</ecNumber>
    </submittedName>
</protein>
<dbReference type="Pfam" id="PF01535">
    <property type="entry name" value="PPR"/>
    <property type="match status" value="3"/>
</dbReference>
<organism evidence="3">
    <name type="scientific">Glycine soja</name>
    <name type="common">Wild soybean</name>
    <dbReference type="NCBI Taxonomy" id="3848"/>
    <lineage>
        <taxon>Eukaryota</taxon>
        <taxon>Viridiplantae</taxon>
        <taxon>Streptophyta</taxon>
        <taxon>Embryophyta</taxon>
        <taxon>Tracheophyta</taxon>
        <taxon>Spermatophyta</taxon>
        <taxon>Magnoliopsida</taxon>
        <taxon>eudicotyledons</taxon>
        <taxon>Gunneridae</taxon>
        <taxon>Pentapetalae</taxon>
        <taxon>rosids</taxon>
        <taxon>fabids</taxon>
        <taxon>Fabales</taxon>
        <taxon>Fabaceae</taxon>
        <taxon>Papilionoideae</taxon>
        <taxon>50 kb inversion clade</taxon>
        <taxon>NPAAA clade</taxon>
        <taxon>indigoferoid/millettioid clade</taxon>
        <taxon>Phaseoleae</taxon>
        <taxon>Glycine</taxon>
        <taxon>Glycine subgen. Soja</taxon>
    </lineage>
</organism>
<feature type="repeat" description="PPR" evidence="2">
    <location>
        <begin position="27"/>
        <end position="61"/>
    </location>
</feature>
<dbReference type="Proteomes" id="UP000053555">
    <property type="component" value="Unassembled WGS sequence"/>
</dbReference>
<feature type="repeat" description="PPR" evidence="2">
    <location>
        <begin position="253"/>
        <end position="287"/>
    </location>
</feature>
<dbReference type="GO" id="GO:0016787">
    <property type="term" value="F:hydrolase activity"/>
    <property type="evidence" value="ECO:0007669"/>
    <property type="project" value="UniProtKB-KW"/>
</dbReference>
<reference evidence="3" key="1">
    <citation type="submission" date="2014-07" db="EMBL/GenBank/DDBJ databases">
        <title>Identification of a novel salt tolerance gene in wild soybean by whole-genome sequencing.</title>
        <authorList>
            <person name="Lam H.-M."/>
            <person name="Qi X."/>
            <person name="Li M.-W."/>
            <person name="Liu X."/>
            <person name="Xie M."/>
            <person name="Ni M."/>
            <person name="Xu X."/>
        </authorList>
    </citation>
    <scope>NUCLEOTIDE SEQUENCE [LARGE SCALE GENOMIC DNA]</scope>
    <source>
        <tissue evidence="3">Root</tissue>
    </source>
</reference>
<dbReference type="PROSITE" id="PS51375">
    <property type="entry name" value="PPR"/>
    <property type="match status" value="6"/>
</dbReference>
<dbReference type="Pfam" id="PF13041">
    <property type="entry name" value="PPR_2"/>
    <property type="match status" value="2"/>
</dbReference>
<sequence length="350" mass="39214">VGFCKAKRLVEARVLFEVMKGGDFRPNLVTYSVLIDCYCKSGEVGEGFSLLEEMEREGLKADVFVHSSLISAFCGEGDVEKGRELFDEMLMRKEGEEPGTLTYNVVVNGLCKEDRVDDALRVVEMMAKKGKKPDVVTYNTLLKGLCGAAKIDEAMELWKLLLSEKFHVKLDVFTFNNLIQGLCKEGRVHDAAMIHYSMVEMWLQDVDVVFFNIIIDGTLKAGMLNLPRFSKLGMLYEAMALYEKMVSCGHVPDVVVFDSLLKGYGLKGETEKIISLLHQMADKDVVPDSKLTSTILACLCHMSRDLDVETILPKLSQQSEHTSKGATIKCHELLMKPNNVHPELKLYVAQ</sequence>
<evidence type="ECO:0000256" key="1">
    <source>
        <dbReference type="ARBA" id="ARBA00022737"/>
    </source>
</evidence>
<dbReference type="PANTHER" id="PTHR45613">
    <property type="entry name" value="PENTATRICOPEPTIDE REPEAT-CONTAINING PROTEIN"/>
    <property type="match status" value="1"/>
</dbReference>
<dbReference type="EC" id="3.4.24.-" evidence="3"/>
<feature type="non-terminal residue" evidence="3">
    <location>
        <position position="1"/>
    </location>
</feature>
<evidence type="ECO:0000256" key="2">
    <source>
        <dbReference type="PROSITE-ProRule" id="PRU00708"/>
    </source>
</evidence>
<name>A0A0B2PIE8_GLYSO</name>